<evidence type="ECO:0000313" key="3">
    <source>
        <dbReference type="Proteomes" id="UP000297713"/>
    </source>
</evidence>
<keyword evidence="1" id="KW-1133">Transmembrane helix</keyword>
<evidence type="ECO:0000256" key="1">
    <source>
        <dbReference type="SAM" id="Phobius"/>
    </source>
</evidence>
<feature type="transmembrane region" description="Helical" evidence="1">
    <location>
        <begin position="71"/>
        <end position="90"/>
    </location>
</feature>
<organism evidence="2 3">
    <name type="scientific">Methylacidiphilum caldifontis</name>
    <dbReference type="NCBI Taxonomy" id="2795386"/>
    <lineage>
        <taxon>Bacteria</taxon>
        <taxon>Pseudomonadati</taxon>
        <taxon>Verrucomicrobiota</taxon>
        <taxon>Methylacidiphilae</taxon>
        <taxon>Methylacidiphilales</taxon>
        <taxon>Methylacidiphilaceae</taxon>
        <taxon>Methylacidiphilum (ex Ratnadevi et al. 2023)</taxon>
    </lineage>
</organism>
<dbReference type="AlphaFoldDB" id="A0A4Y8P805"/>
<reference evidence="2 3" key="1">
    <citation type="submission" date="2016-05" db="EMBL/GenBank/DDBJ databases">
        <title>Diversity and Homogeneity among Thermoacidophilic Verrucomicrobia Methanotrophs Linked with Geographical Origin.</title>
        <authorList>
            <person name="Erikstad H.-A."/>
            <person name="Smestad N.B."/>
            <person name="Ceballos R.M."/>
            <person name="Birkeland N.-K."/>
        </authorList>
    </citation>
    <scope>NUCLEOTIDE SEQUENCE [LARGE SCALE GENOMIC DNA]</scope>
    <source>
        <strain evidence="2 3">Phi</strain>
    </source>
</reference>
<protein>
    <submittedName>
        <fullName evidence="2">Uncharacterized protein</fullName>
    </submittedName>
</protein>
<dbReference type="Proteomes" id="UP000297713">
    <property type="component" value="Unassembled WGS sequence"/>
</dbReference>
<dbReference type="OrthoDB" id="194951at2"/>
<feature type="transmembrane region" description="Helical" evidence="1">
    <location>
        <begin position="46"/>
        <end position="65"/>
    </location>
</feature>
<evidence type="ECO:0000313" key="2">
    <source>
        <dbReference type="EMBL" id="TFE66201.1"/>
    </source>
</evidence>
<comment type="caution">
    <text evidence="2">The sequence shown here is derived from an EMBL/GenBank/DDBJ whole genome shotgun (WGS) entry which is preliminary data.</text>
</comment>
<proteinExistence type="predicted"/>
<keyword evidence="1" id="KW-0472">Membrane</keyword>
<keyword evidence="1" id="KW-0812">Transmembrane</keyword>
<accession>A0A4Y8P805</accession>
<name>A0A4Y8P805_9BACT</name>
<sequence>MTSFPSYSFYIPSAPYSALNQNRGKDRDEKGFLVTKSVRLINEKDTFLGLEGPLIFVPALVFLIVHNHTHHFYLSTACFIGTYLFIKIFLSDKPPHFLRFIIDYLRIPKIYEHRFFNIHHSYQPLYLFEEELPQQEET</sequence>
<dbReference type="EMBL" id="LXQC01000187">
    <property type="protein sequence ID" value="TFE66201.1"/>
    <property type="molecule type" value="Genomic_DNA"/>
</dbReference>
<keyword evidence="3" id="KW-1185">Reference proteome</keyword>
<dbReference type="RefSeq" id="WP_134440852.1">
    <property type="nucleotide sequence ID" value="NZ_LXQC01000187.1"/>
</dbReference>
<gene>
    <name evidence="2" type="ORF">A7Q10_02395</name>
</gene>